<gene>
    <name evidence="1" type="ORF">NQ317_004055</name>
</gene>
<comment type="caution">
    <text evidence="1">The sequence shown here is derived from an EMBL/GenBank/DDBJ whole genome shotgun (WGS) entry which is preliminary data.</text>
</comment>
<name>A0ABQ9IQQ5_9CUCU</name>
<dbReference type="EMBL" id="JAPWTJ010003602">
    <property type="protein sequence ID" value="KAJ8954330.1"/>
    <property type="molecule type" value="Genomic_DNA"/>
</dbReference>
<protein>
    <submittedName>
        <fullName evidence="1">Uncharacterized protein</fullName>
    </submittedName>
</protein>
<organism evidence="1 2">
    <name type="scientific">Molorchus minor</name>
    <dbReference type="NCBI Taxonomy" id="1323400"/>
    <lineage>
        <taxon>Eukaryota</taxon>
        <taxon>Metazoa</taxon>
        <taxon>Ecdysozoa</taxon>
        <taxon>Arthropoda</taxon>
        <taxon>Hexapoda</taxon>
        <taxon>Insecta</taxon>
        <taxon>Pterygota</taxon>
        <taxon>Neoptera</taxon>
        <taxon>Endopterygota</taxon>
        <taxon>Coleoptera</taxon>
        <taxon>Polyphaga</taxon>
        <taxon>Cucujiformia</taxon>
        <taxon>Chrysomeloidea</taxon>
        <taxon>Cerambycidae</taxon>
        <taxon>Lamiinae</taxon>
        <taxon>Monochamini</taxon>
        <taxon>Molorchus</taxon>
    </lineage>
</organism>
<dbReference type="Proteomes" id="UP001162164">
    <property type="component" value="Unassembled WGS sequence"/>
</dbReference>
<reference evidence="1" key="1">
    <citation type="journal article" date="2023" name="Insect Mol. Biol.">
        <title>Genome sequencing provides insights into the evolution of gene families encoding plant cell wall-degrading enzymes in longhorned beetles.</title>
        <authorList>
            <person name="Shin N.R."/>
            <person name="Okamura Y."/>
            <person name="Kirsch R."/>
            <person name="Pauchet Y."/>
        </authorList>
    </citation>
    <scope>NUCLEOTIDE SEQUENCE</scope>
    <source>
        <strain evidence="1">MMC_N1</strain>
    </source>
</reference>
<sequence length="81" mass="9047">MTILGGQQNVEEIVGPVIEPIIDNDIIEEQFRPQEILVDDRHLPIAELAMQNAEEPQAIRIPSPQPADLDDILIGKCSKHK</sequence>
<keyword evidence="2" id="KW-1185">Reference proteome</keyword>
<evidence type="ECO:0000313" key="2">
    <source>
        <dbReference type="Proteomes" id="UP001162164"/>
    </source>
</evidence>
<evidence type="ECO:0000313" key="1">
    <source>
        <dbReference type="EMBL" id="KAJ8954330.1"/>
    </source>
</evidence>
<accession>A0ABQ9IQQ5</accession>
<proteinExistence type="predicted"/>